<gene>
    <name evidence="9" type="ORF">PIL02S_03348</name>
</gene>
<evidence type="ECO:0000259" key="7">
    <source>
        <dbReference type="Pfam" id="PF02272"/>
    </source>
</evidence>
<keyword evidence="3" id="KW-0540">Nuclease</keyword>
<dbReference type="AlphaFoldDB" id="A0A2W0CDM7"/>
<dbReference type="Pfam" id="PF02272">
    <property type="entry name" value="DHHA1"/>
    <property type="match status" value="1"/>
</dbReference>
<comment type="caution">
    <text evidence="9">The sequence shown here is derived from an EMBL/GenBank/DDBJ whole genome shotgun (WGS) entry which is preliminary data.</text>
</comment>
<dbReference type="GO" id="GO:0004527">
    <property type="term" value="F:exonuclease activity"/>
    <property type="evidence" value="ECO:0007669"/>
    <property type="project" value="UniProtKB-KW"/>
</dbReference>
<dbReference type="Pfam" id="PF17768">
    <property type="entry name" value="RecJ_OB"/>
    <property type="match status" value="1"/>
</dbReference>
<dbReference type="PANTHER" id="PTHR30255:SF2">
    <property type="entry name" value="SINGLE-STRANDED-DNA-SPECIFIC EXONUCLEASE RECJ"/>
    <property type="match status" value="1"/>
</dbReference>
<reference evidence="9 10" key="1">
    <citation type="submission" date="2018-01" db="EMBL/GenBank/DDBJ databases">
        <title>Genome sequence of the PGP bacterium Paenibacillus illinoisensis E3.</title>
        <authorList>
            <person name="Rolli E."/>
            <person name="Marasco R."/>
            <person name="Bessem C."/>
            <person name="Michoud G."/>
            <person name="Gaiarsa S."/>
            <person name="Borin S."/>
            <person name="Daffonchio D."/>
        </authorList>
    </citation>
    <scope>NUCLEOTIDE SEQUENCE [LARGE SCALE GENOMIC DNA]</scope>
    <source>
        <strain evidence="9 10">E3</strain>
    </source>
</reference>
<feature type="domain" description="DHHA1" evidence="7">
    <location>
        <begin position="273"/>
        <end position="364"/>
    </location>
</feature>
<evidence type="ECO:0000259" key="8">
    <source>
        <dbReference type="Pfam" id="PF17768"/>
    </source>
</evidence>
<evidence type="ECO:0000313" key="10">
    <source>
        <dbReference type="Proteomes" id="UP000247459"/>
    </source>
</evidence>
<evidence type="ECO:0000313" key="9">
    <source>
        <dbReference type="EMBL" id="PYY28202.1"/>
    </source>
</evidence>
<evidence type="ECO:0000256" key="2">
    <source>
        <dbReference type="ARBA" id="ARBA00019841"/>
    </source>
</evidence>
<dbReference type="Proteomes" id="UP000247459">
    <property type="component" value="Unassembled WGS sequence"/>
</dbReference>
<dbReference type="InterPro" id="IPR051673">
    <property type="entry name" value="SSDNA_exonuclease_RecJ"/>
</dbReference>
<keyword evidence="5 9" id="KW-0269">Exonuclease</keyword>
<evidence type="ECO:0000256" key="3">
    <source>
        <dbReference type="ARBA" id="ARBA00022722"/>
    </source>
</evidence>
<dbReference type="OrthoDB" id="9809852at2"/>
<dbReference type="PANTHER" id="PTHR30255">
    <property type="entry name" value="SINGLE-STRANDED-DNA-SPECIFIC EXONUCLEASE RECJ"/>
    <property type="match status" value="1"/>
</dbReference>
<dbReference type="GO" id="GO:0003676">
    <property type="term" value="F:nucleic acid binding"/>
    <property type="evidence" value="ECO:0007669"/>
    <property type="project" value="InterPro"/>
</dbReference>
<dbReference type="Gene3D" id="3.10.310.30">
    <property type="match status" value="1"/>
</dbReference>
<evidence type="ECO:0000256" key="4">
    <source>
        <dbReference type="ARBA" id="ARBA00022801"/>
    </source>
</evidence>
<dbReference type="InterPro" id="IPR001667">
    <property type="entry name" value="DDH_dom"/>
</dbReference>
<evidence type="ECO:0000256" key="5">
    <source>
        <dbReference type="ARBA" id="ARBA00022839"/>
    </source>
</evidence>
<accession>A0A2W0CDM7</accession>
<dbReference type="Gene3D" id="3.90.1640.30">
    <property type="match status" value="1"/>
</dbReference>
<organism evidence="9 10">
    <name type="scientific">Paenibacillus illinoisensis</name>
    <dbReference type="NCBI Taxonomy" id="59845"/>
    <lineage>
        <taxon>Bacteria</taxon>
        <taxon>Bacillati</taxon>
        <taxon>Bacillota</taxon>
        <taxon>Bacilli</taxon>
        <taxon>Bacillales</taxon>
        <taxon>Paenibacillaceae</taxon>
        <taxon>Paenibacillus</taxon>
    </lineage>
</organism>
<proteinExistence type="inferred from homology"/>
<dbReference type="InterPro" id="IPR041122">
    <property type="entry name" value="RecJ_OB"/>
</dbReference>
<name>A0A2W0CDM7_9BACL</name>
<keyword evidence="4 9" id="KW-0378">Hydrolase</keyword>
<comment type="similarity">
    <text evidence="1">Belongs to the RecJ family.</text>
</comment>
<dbReference type="InterPro" id="IPR038763">
    <property type="entry name" value="DHH_sf"/>
</dbReference>
<sequence length="493" mass="55929">MLVLRIIRAIKNNEKIVIYADVDYDGITSAVILYKILLRFTSNVQIKYVERSQGHGSKFVIDQIEDDTDLYIAVDSSSNDVEPLKVLVDKGIDCLVIDHHTVDVVNPYCILVNPHQSECKYPNKNASGGLLVYKVCQVLDDYMDTSFAIELSDLPGFALMADMMSMMEMENRYYAKLSLKGLRHEGLKLLFEAMNSDLKNLTSTDFLYGVSPAVTAATRADNIKLGIDFLMCDKATPDTKKYVKELIKLNEYRKLVQAEALERHRGSINETDKVAIVYDPSLGKGMNGLVAQEISKKFNRPAIVLGDGDDENTYAGSFRGLDDFSMLELLERCKTVEHTGGHPGAGGLSLVKANLQNLKDELNGHLSNFIPDNTLYYDLEFNVDEIDERMINYITDFYRYSGNNFKSGKFLIKNLFISDKKLMGKTNNTVKIDCGKLQLMKFKTDEDYFDKVPVFTGIEAVGTLNMNIWKQYKPRFKINKTCQLFIEEYREVI</sequence>
<protein>
    <recommendedName>
        <fullName evidence="2">Single-stranded-DNA-specific exonuclease RecJ</fullName>
    </recommendedName>
</protein>
<dbReference type="SUPFAM" id="SSF64182">
    <property type="entry name" value="DHH phosphoesterases"/>
    <property type="match status" value="1"/>
</dbReference>
<dbReference type="InterPro" id="IPR003156">
    <property type="entry name" value="DHHA1_dom"/>
</dbReference>
<evidence type="ECO:0000256" key="1">
    <source>
        <dbReference type="ARBA" id="ARBA00005915"/>
    </source>
</evidence>
<evidence type="ECO:0000259" key="6">
    <source>
        <dbReference type="Pfam" id="PF01368"/>
    </source>
</evidence>
<dbReference type="Pfam" id="PF01368">
    <property type="entry name" value="DHH"/>
    <property type="match status" value="1"/>
</dbReference>
<dbReference type="RefSeq" id="WP_110759736.1">
    <property type="nucleotide sequence ID" value="NZ_PRLG01000020.1"/>
</dbReference>
<dbReference type="EMBL" id="PRLG01000020">
    <property type="protein sequence ID" value="PYY28202.1"/>
    <property type="molecule type" value="Genomic_DNA"/>
</dbReference>
<feature type="domain" description="RecJ OB" evidence="8">
    <location>
        <begin position="377"/>
        <end position="472"/>
    </location>
</feature>
<feature type="domain" description="DDH" evidence="6">
    <location>
        <begin position="15"/>
        <end position="140"/>
    </location>
</feature>